<dbReference type="Proteomes" id="UP000482960">
    <property type="component" value="Unassembled WGS sequence"/>
</dbReference>
<accession>A0A6V8LLW9</accession>
<comment type="caution">
    <text evidence="2">The sequence shown here is derived from an EMBL/GenBank/DDBJ whole genome shotgun (WGS) entry which is preliminary data.</text>
</comment>
<proteinExistence type="predicted"/>
<reference evidence="2 3" key="1">
    <citation type="submission" date="2020-03" db="EMBL/GenBank/DDBJ databases">
        <title>Whole genome shotgun sequence of Phytohabitans rumicis NBRC 108638.</title>
        <authorList>
            <person name="Komaki H."/>
            <person name="Tamura T."/>
        </authorList>
    </citation>
    <scope>NUCLEOTIDE SEQUENCE [LARGE SCALE GENOMIC DNA]</scope>
    <source>
        <strain evidence="2 3">NBRC 108638</strain>
    </source>
</reference>
<dbReference type="AlphaFoldDB" id="A0A6V8LLW9"/>
<evidence type="ECO:0000256" key="1">
    <source>
        <dbReference type="SAM" id="MobiDB-lite"/>
    </source>
</evidence>
<evidence type="ECO:0000313" key="2">
    <source>
        <dbReference type="EMBL" id="GFJ95166.1"/>
    </source>
</evidence>
<dbReference type="EMBL" id="BLPG01000001">
    <property type="protein sequence ID" value="GFJ95166.1"/>
    <property type="molecule type" value="Genomic_DNA"/>
</dbReference>
<protein>
    <submittedName>
        <fullName evidence="2">Uncharacterized protein</fullName>
    </submittedName>
</protein>
<dbReference type="InterPro" id="IPR011990">
    <property type="entry name" value="TPR-like_helical_dom_sf"/>
</dbReference>
<name>A0A6V8LLW9_9ACTN</name>
<dbReference type="Gene3D" id="1.25.40.10">
    <property type="entry name" value="Tetratricopeptide repeat domain"/>
    <property type="match status" value="1"/>
</dbReference>
<reference evidence="2 3" key="2">
    <citation type="submission" date="2020-03" db="EMBL/GenBank/DDBJ databases">
        <authorList>
            <person name="Ichikawa N."/>
            <person name="Kimura A."/>
            <person name="Kitahashi Y."/>
            <person name="Uohara A."/>
        </authorList>
    </citation>
    <scope>NUCLEOTIDE SEQUENCE [LARGE SCALE GENOMIC DNA]</scope>
    <source>
        <strain evidence="2 3">NBRC 108638</strain>
    </source>
</reference>
<evidence type="ECO:0000313" key="3">
    <source>
        <dbReference type="Proteomes" id="UP000482960"/>
    </source>
</evidence>
<gene>
    <name evidence="2" type="ORF">Prum_088080</name>
</gene>
<keyword evidence="3" id="KW-1185">Reference proteome</keyword>
<sequence length="754" mass="82717">MSISSLADESVGAPAKRRRLGVSTLTPESDSDPSRARTRGELGAALRALCHHKGMSLGEIEQQTKGWEKPLRPLKSSTLSNAFTGKTLISQEFLVGLLTLFEAPESVRRLWLHAQARIKDAEHGTTVHRVISVNRFDTASPRDLGIHSAIITPDTTDELPAYIERDFDFRLRAALTNEGPTRGCFVILVGGSSTGKTRSLYEAIHEVAPNWHLVQPAETEELLELKDHPPSQTVFWLDELQRYLGSRPPLSLECVRALTRKPNIVVGTLWPDQYDARVIPRQSNTGTDEADDVRRLLRSAIVISVEEDLTPDELERAHGLAERDTRIRIALRTRDAGLTQVLAGGPALVLRWEQAPDPYAKAMITAAADAHRLGVQSPLSESLLAGATFGYLRNALRVTPPDVWLAEALPHATRPLHGNVSALSPVDGGRPGTLAGYTIADYLAQHLRRHRRVECVPHEAWRALVAGLDRSADLRRIADSAAARLRYAYTEQALERLVDEFGDGAAAIELTHLLIRQDRFQQAVMVLRRRLEVEPRDRAAGRRLARVQELWQRVEEIRPAAHAGDPAARERLTEILADGGVCDDLRTRAKTGDALAAEELVERLVDRGRLRELRQRADGGHLYAAEALADLYVAWGDVDLLQARARAGDPAAELRLSKVHEEGVRTAGAESEAADLRAAAGGDPEAARRLCALLFELRDRAGLRAELEAGTYGAADRLIALYTAEETVPAEQLANLRAFGLTADGAPITPTPSP</sequence>
<organism evidence="2 3">
    <name type="scientific">Phytohabitans rumicis</name>
    <dbReference type="NCBI Taxonomy" id="1076125"/>
    <lineage>
        <taxon>Bacteria</taxon>
        <taxon>Bacillati</taxon>
        <taxon>Actinomycetota</taxon>
        <taxon>Actinomycetes</taxon>
        <taxon>Micromonosporales</taxon>
        <taxon>Micromonosporaceae</taxon>
    </lineage>
</organism>
<feature type="region of interest" description="Disordered" evidence="1">
    <location>
        <begin position="1"/>
        <end position="38"/>
    </location>
</feature>